<gene>
    <name evidence="4" type="ORF">EJ08DRAFT_735560</name>
</gene>
<dbReference type="CDD" id="cd05157">
    <property type="entry name" value="ETNK_euk"/>
    <property type="match status" value="1"/>
</dbReference>
<proteinExistence type="inferred from homology"/>
<dbReference type="GO" id="GO:0005737">
    <property type="term" value="C:cytoplasm"/>
    <property type="evidence" value="ECO:0007669"/>
    <property type="project" value="TreeGrafter"/>
</dbReference>
<comment type="pathway">
    <text evidence="1">Phospholipid metabolism; phosphatidylethanolamine biosynthesis; phosphatidylethanolamine from ethanolamine: step 1/3.</text>
</comment>
<dbReference type="PANTHER" id="PTHR22603:SF66">
    <property type="entry name" value="ETHANOLAMINE KINASE"/>
    <property type="match status" value="1"/>
</dbReference>
<evidence type="ECO:0000313" key="5">
    <source>
        <dbReference type="Proteomes" id="UP000800235"/>
    </source>
</evidence>
<dbReference type="EMBL" id="MU007054">
    <property type="protein sequence ID" value="KAF2428599.1"/>
    <property type="molecule type" value="Genomic_DNA"/>
</dbReference>
<keyword evidence="4" id="KW-0418">Kinase</keyword>
<sequence length="403" mass="45256">MAEHIRLIDLYYDNAESHDSALALILALRPEWEETKESVEFVRFKDGITNTLFKAINNLPGLSEYEIDQEAVLLRAYGRGTQVLIDRDCEATSHSVLANYKLAPPLLARFNNGLLYKYIAGKVCSPEDLRRPEIWRGVARRIAEYHATLPISAVSAIRPDTANEIAPGKPSPNVWTVMQKWILALPTNTDEKKQRQTRLQSELEWLVKELGDTPGIGGRPLVFGHCDLLSGNVIVLPHSDSISESSTSSSPALSAASSELPFAPVSFIDYEYATPSPQAFDIANHFAEWGGFGCDFTKLPTRSQRHDFLSTYLNAYNGLLGRESDPQDFDQLFEEVDIFRGAPGFYWGIWALIQATISQIDFDYASYAEIRLSEYFDWKDALQGRAPGAEIPIREARWATEED</sequence>
<name>A0A9P4TVV7_9PEZI</name>
<dbReference type="PANTHER" id="PTHR22603">
    <property type="entry name" value="CHOLINE/ETHANOALAMINE KINASE"/>
    <property type="match status" value="1"/>
</dbReference>
<dbReference type="Pfam" id="PF01633">
    <property type="entry name" value="Choline_kinase"/>
    <property type="match status" value="1"/>
</dbReference>
<evidence type="ECO:0000256" key="3">
    <source>
        <dbReference type="ARBA" id="ARBA00038874"/>
    </source>
</evidence>
<dbReference type="Proteomes" id="UP000800235">
    <property type="component" value="Unassembled WGS sequence"/>
</dbReference>
<accession>A0A9P4TVV7</accession>
<dbReference type="GO" id="GO:0006646">
    <property type="term" value="P:phosphatidylethanolamine biosynthetic process"/>
    <property type="evidence" value="ECO:0007669"/>
    <property type="project" value="TreeGrafter"/>
</dbReference>
<keyword evidence="4" id="KW-0808">Transferase</keyword>
<organism evidence="4 5">
    <name type="scientific">Tothia fuscella</name>
    <dbReference type="NCBI Taxonomy" id="1048955"/>
    <lineage>
        <taxon>Eukaryota</taxon>
        <taxon>Fungi</taxon>
        <taxon>Dikarya</taxon>
        <taxon>Ascomycota</taxon>
        <taxon>Pezizomycotina</taxon>
        <taxon>Dothideomycetes</taxon>
        <taxon>Pleosporomycetidae</taxon>
        <taxon>Venturiales</taxon>
        <taxon>Cylindrosympodiaceae</taxon>
        <taxon>Tothia</taxon>
    </lineage>
</organism>
<dbReference type="AlphaFoldDB" id="A0A9P4TVV7"/>
<evidence type="ECO:0000256" key="1">
    <source>
        <dbReference type="ARBA" id="ARBA00037883"/>
    </source>
</evidence>
<evidence type="ECO:0000256" key="2">
    <source>
        <dbReference type="ARBA" id="ARBA00038211"/>
    </source>
</evidence>
<dbReference type="SUPFAM" id="SSF56112">
    <property type="entry name" value="Protein kinase-like (PK-like)"/>
    <property type="match status" value="1"/>
</dbReference>
<evidence type="ECO:0000313" key="4">
    <source>
        <dbReference type="EMBL" id="KAF2428599.1"/>
    </source>
</evidence>
<dbReference type="Gene3D" id="3.90.1200.10">
    <property type="match status" value="1"/>
</dbReference>
<dbReference type="EC" id="2.7.1.82" evidence="3"/>
<comment type="similarity">
    <text evidence="2">Belongs to the choline/ethanolamine kinase family.</text>
</comment>
<dbReference type="InterPro" id="IPR011009">
    <property type="entry name" value="Kinase-like_dom_sf"/>
</dbReference>
<comment type="caution">
    <text evidence="4">The sequence shown here is derived from an EMBL/GenBank/DDBJ whole genome shotgun (WGS) entry which is preliminary data.</text>
</comment>
<protein>
    <recommendedName>
        <fullName evidence="3">ethanolamine kinase</fullName>
        <ecNumber evidence="3">2.7.1.82</ecNumber>
    </recommendedName>
</protein>
<dbReference type="GO" id="GO:0004305">
    <property type="term" value="F:ethanolamine kinase activity"/>
    <property type="evidence" value="ECO:0007669"/>
    <property type="project" value="UniProtKB-EC"/>
</dbReference>
<dbReference type="OrthoDB" id="10267235at2759"/>
<reference evidence="4" key="1">
    <citation type="journal article" date="2020" name="Stud. Mycol.">
        <title>101 Dothideomycetes genomes: a test case for predicting lifestyles and emergence of pathogens.</title>
        <authorList>
            <person name="Haridas S."/>
            <person name="Albert R."/>
            <person name="Binder M."/>
            <person name="Bloem J."/>
            <person name="Labutti K."/>
            <person name="Salamov A."/>
            <person name="Andreopoulos B."/>
            <person name="Baker S."/>
            <person name="Barry K."/>
            <person name="Bills G."/>
            <person name="Bluhm B."/>
            <person name="Cannon C."/>
            <person name="Castanera R."/>
            <person name="Culley D."/>
            <person name="Daum C."/>
            <person name="Ezra D."/>
            <person name="Gonzalez J."/>
            <person name="Henrissat B."/>
            <person name="Kuo A."/>
            <person name="Liang C."/>
            <person name="Lipzen A."/>
            <person name="Lutzoni F."/>
            <person name="Magnuson J."/>
            <person name="Mondo S."/>
            <person name="Nolan M."/>
            <person name="Ohm R."/>
            <person name="Pangilinan J."/>
            <person name="Park H.-J."/>
            <person name="Ramirez L."/>
            <person name="Alfaro M."/>
            <person name="Sun H."/>
            <person name="Tritt A."/>
            <person name="Yoshinaga Y."/>
            <person name="Zwiers L.-H."/>
            <person name="Turgeon B."/>
            <person name="Goodwin S."/>
            <person name="Spatafora J."/>
            <person name="Crous P."/>
            <person name="Grigoriev I."/>
        </authorList>
    </citation>
    <scope>NUCLEOTIDE SEQUENCE</scope>
    <source>
        <strain evidence="4">CBS 130266</strain>
    </source>
</reference>
<keyword evidence="5" id="KW-1185">Reference proteome</keyword>